<dbReference type="Proteomes" id="UP001177258">
    <property type="component" value="Unassembled WGS sequence"/>
</dbReference>
<dbReference type="RefSeq" id="WP_305516727.1">
    <property type="nucleotide sequence ID" value="NZ_JAUPEV010000003.1"/>
</dbReference>
<dbReference type="Proteomes" id="UP001240777">
    <property type="component" value="Unassembled WGS sequence"/>
</dbReference>
<proteinExistence type="predicted"/>
<evidence type="ECO:0000313" key="2">
    <source>
        <dbReference type="EMBL" id="MDP2538926.1"/>
    </source>
</evidence>
<evidence type="ECO:0000313" key="4">
    <source>
        <dbReference type="Proteomes" id="UP001240777"/>
    </source>
</evidence>
<protein>
    <submittedName>
        <fullName evidence="2">Molecular chaperone TorD family protein</fullName>
    </submittedName>
</protein>
<evidence type="ECO:0000313" key="3">
    <source>
        <dbReference type="Proteomes" id="UP001177258"/>
    </source>
</evidence>
<dbReference type="Gene3D" id="1.10.3480.10">
    <property type="entry name" value="TorD-like"/>
    <property type="match status" value="1"/>
</dbReference>
<dbReference type="Pfam" id="PF02613">
    <property type="entry name" value="Nitrate_red_del"/>
    <property type="match status" value="1"/>
</dbReference>
<dbReference type="EMBL" id="JAUYZK010000004">
    <property type="protein sequence ID" value="MDP2538926.1"/>
    <property type="molecule type" value="Genomic_DNA"/>
</dbReference>
<name>A0AA90TBM6_9HELI</name>
<dbReference type="InterPro" id="IPR020945">
    <property type="entry name" value="DMSO/NO3_reduct_chaperone"/>
</dbReference>
<keyword evidence="4" id="KW-1185">Reference proteome</keyword>
<evidence type="ECO:0000313" key="1">
    <source>
        <dbReference type="EMBL" id="MDO7252883.1"/>
    </source>
</evidence>
<gene>
    <name evidence="1" type="ORF">Q5I04_03010</name>
    <name evidence="2" type="ORF">Q5I06_03940</name>
</gene>
<dbReference type="InterPro" id="IPR036411">
    <property type="entry name" value="TorD-like_sf"/>
</dbReference>
<reference evidence="1" key="2">
    <citation type="submission" date="2023-07" db="EMBL/GenBank/DDBJ databases">
        <authorList>
            <person name="Aydin F."/>
            <person name="Tarhane S."/>
            <person name="Saticioglu I.B."/>
            <person name="Karakaya E."/>
            <person name="Abay S."/>
            <person name="Guran O."/>
            <person name="Bozkurt E."/>
            <person name="Uzum N."/>
            <person name="Olgun K."/>
            <person name="Jablonski D."/>
        </authorList>
    </citation>
    <scope>NUCLEOTIDE SEQUENCE</scope>
    <source>
        <strain evidence="1">Faydin-H75</strain>
    </source>
</reference>
<sequence length="208" mass="24117">MMEHKKNIGEEIIQARILYYDFFTGLFLFELLKNRAEILKKQIKILKDFAFTDGNVEDFRIIEKELNTNGIGAFIQEFTALFSLPFVPNNRSAQPLSPVYLYLSYYLEGCIGGKSLSMAKDILKSSSFYLNSTFLKETEENLGVLLLTMEHLLQNKDDNANKLFNKCIAPMMQPITQGISKRKDCMLYGHINNIFVEFLELEKKIWLE</sequence>
<organism evidence="2 3">
    <name type="scientific">Helicobacter cappadocius</name>
    <dbReference type="NCBI Taxonomy" id="3063998"/>
    <lineage>
        <taxon>Bacteria</taxon>
        <taxon>Pseudomonadati</taxon>
        <taxon>Campylobacterota</taxon>
        <taxon>Epsilonproteobacteria</taxon>
        <taxon>Campylobacterales</taxon>
        <taxon>Helicobacteraceae</taxon>
        <taxon>Helicobacter</taxon>
    </lineage>
</organism>
<reference evidence="1 3" key="3">
    <citation type="journal article" date="2024" name="Syst. Appl. Microbiol.">
        <title>Helicobacter cappadocius sp. nov., from lizards: The first psychrotrophic Helicobacter species.</title>
        <authorList>
            <person name="Aydin F."/>
            <person name="Tarhane S."/>
            <person name="Karakaya E."/>
            <person name="Abay S."/>
            <person name="Kayman T."/>
            <person name="Guran O."/>
            <person name="Bozkurt E."/>
            <person name="Uzum N."/>
            <person name="Avci A."/>
            <person name="Olgun K."/>
            <person name="Jablonski D."/>
            <person name="Guran C."/>
            <person name="Burcin Saticioglu I."/>
        </authorList>
    </citation>
    <scope>NUCLEOTIDE SEQUENCE [LARGE SCALE GENOMIC DNA]</scope>
    <source>
        <strain evidence="1">Faydin-H75</strain>
        <strain evidence="3">faydin-H76</strain>
    </source>
</reference>
<dbReference type="EMBL" id="JAUPEV010000003">
    <property type="protein sequence ID" value="MDO7252883.1"/>
    <property type="molecule type" value="Genomic_DNA"/>
</dbReference>
<comment type="caution">
    <text evidence="2">The sequence shown here is derived from an EMBL/GenBank/DDBJ whole genome shotgun (WGS) entry which is preliminary data.</text>
</comment>
<accession>A0AA90TBM6</accession>
<reference evidence="2 4" key="1">
    <citation type="submission" date="2023-07" db="EMBL/GenBank/DDBJ databases">
        <title>Unpublished Manusciprt.</title>
        <authorList>
            <person name="Aydin F."/>
            <person name="Tarhane S."/>
            <person name="Saticioglu I.B."/>
            <person name="Karakaya E."/>
            <person name="Abay S."/>
            <person name="Guran O."/>
            <person name="Bozkurt E."/>
            <person name="Uzum N."/>
            <person name="Olgun K."/>
            <person name="Jablonski D."/>
        </authorList>
    </citation>
    <scope>NUCLEOTIDE SEQUENCE</scope>
    <source>
        <strain evidence="4">faydin-H75</strain>
        <strain evidence="2">Faydin-H76</strain>
    </source>
</reference>
<dbReference type="SUPFAM" id="SSF89155">
    <property type="entry name" value="TorD-like"/>
    <property type="match status" value="1"/>
</dbReference>
<dbReference type="AlphaFoldDB" id="A0AA90TBM6"/>